<dbReference type="Proteomes" id="UP000261212">
    <property type="component" value="Unassembled WGS sequence"/>
</dbReference>
<sequence length="276" mass="31681">MALICAVSILSVPKNDVRAKSKPITYSNMVSKTAQTKVSKILIKNKVSKKQTVKYFKWVNDLYKRSSKLKAKEFIKTDGKAVNYDNFTFKSKKLKNGDFAPEVNCRMSAFLLYKNLIKTKGKANHNDTFMMFDVDAIENAPQFKMTKSDKKKYTILFNSVNVKGTKTLKQHRQKILKSFKSKNIKFKKSNISLISLYMHSPSDNLRFIGHTGVLIKNNKSLLFLEKFGPEAPYQITKFNSKKQLINYLLSRNDIYGDKTELSPIITQNDKIIYGGK</sequence>
<accession>A0A3E3DWS8</accession>
<evidence type="ECO:0000313" key="2">
    <source>
        <dbReference type="EMBL" id="RGD73615.1"/>
    </source>
</evidence>
<gene>
    <name evidence="2" type="ORF">DW687_09705</name>
</gene>
<dbReference type="Pfam" id="PF14133">
    <property type="entry name" value="DUF4300"/>
    <property type="match status" value="1"/>
</dbReference>
<evidence type="ECO:0000313" key="3">
    <source>
        <dbReference type="Proteomes" id="UP000261212"/>
    </source>
</evidence>
<reference evidence="2 3" key="1">
    <citation type="submission" date="2018-08" db="EMBL/GenBank/DDBJ databases">
        <title>A genome reference for cultivated species of the human gut microbiota.</title>
        <authorList>
            <person name="Zou Y."/>
            <person name="Xue W."/>
            <person name="Luo G."/>
        </authorList>
    </citation>
    <scope>NUCLEOTIDE SEQUENCE [LARGE SCALE GENOMIC DNA]</scope>
    <source>
        <strain evidence="2 3">AM25-6</strain>
    </source>
</reference>
<protein>
    <submittedName>
        <fullName evidence="2">DUF4300 family protein</fullName>
    </submittedName>
</protein>
<proteinExistence type="predicted"/>
<name>A0A3E3DWS8_9FIRM</name>
<evidence type="ECO:0000259" key="1">
    <source>
        <dbReference type="Pfam" id="PF14133"/>
    </source>
</evidence>
<comment type="caution">
    <text evidence="2">The sequence shown here is derived from an EMBL/GenBank/DDBJ whole genome shotgun (WGS) entry which is preliminary data.</text>
</comment>
<dbReference type="AlphaFoldDB" id="A0A3E3DWS8"/>
<feature type="domain" description="DUF4300" evidence="1">
    <location>
        <begin position="25"/>
        <end position="272"/>
    </location>
</feature>
<organism evidence="2 3">
    <name type="scientific">Anaerofustis stercorihominis</name>
    <dbReference type="NCBI Taxonomy" id="214853"/>
    <lineage>
        <taxon>Bacteria</taxon>
        <taxon>Bacillati</taxon>
        <taxon>Bacillota</taxon>
        <taxon>Clostridia</taxon>
        <taxon>Eubacteriales</taxon>
        <taxon>Eubacteriaceae</taxon>
        <taxon>Anaerofustis</taxon>
    </lineage>
</organism>
<dbReference type="InterPro" id="IPR025389">
    <property type="entry name" value="DUF4300"/>
</dbReference>
<dbReference type="EMBL" id="QUSM01000005">
    <property type="protein sequence ID" value="RGD73615.1"/>
    <property type="molecule type" value="Genomic_DNA"/>
</dbReference>